<feature type="domain" description="HTH deoR-type" evidence="3">
    <location>
        <begin position="10"/>
        <end position="65"/>
    </location>
</feature>
<keyword evidence="5" id="KW-1185">Reference proteome</keyword>
<accession>A0ABW2SMY5</accession>
<dbReference type="InterPro" id="IPR014036">
    <property type="entry name" value="DeoR-like_C"/>
</dbReference>
<dbReference type="SUPFAM" id="SSF100950">
    <property type="entry name" value="NagB/RpiA/CoA transferase-like"/>
    <property type="match status" value="1"/>
</dbReference>
<reference evidence="5" key="1">
    <citation type="journal article" date="2019" name="Int. J. Syst. Evol. Microbiol.">
        <title>The Global Catalogue of Microorganisms (GCM) 10K type strain sequencing project: providing services to taxonomists for standard genome sequencing and annotation.</title>
        <authorList>
            <consortium name="The Broad Institute Genomics Platform"/>
            <consortium name="The Broad Institute Genome Sequencing Center for Infectious Disease"/>
            <person name="Wu L."/>
            <person name="Ma J."/>
        </authorList>
    </citation>
    <scope>NUCLEOTIDE SEQUENCE [LARGE SCALE GENOMIC DNA]</scope>
    <source>
        <strain evidence="5">CCUG 56698</strain>
    </source>
</reference>
<dbReference type="SMART" id="SM01134">
    <property type="entry name" value="DeoRC"/>
    <property type="match status" value="1"/>
</dbReference>
<dbReference type="PRINTS" id="PR00037">
    <property type="entry name" value="HTHLACR"/>
</dbReference>
<dbReference type="InterPro" id="IPR050313">
    <property type="entry name" value="Carb_Metab_HTH_regulators"/>
</dbReference>
<dbReference type="PANTHER" id="PTHR30363:SF44">
    <property type="entry name" value="AGA OPERON TRANSCRIPTIONAL REPRESSOR-RELATED"/>
    <property type="match status" value="1"/>
</dbReference>
<dbReference type="RefSeq" id="WP_380974352.1">
    <property type="nucleotide sequence ID" value="NZ_JBHTEF010000001.1"/>
</dbReference>
<sequence length="264" mass="27996">MTADTRTASVERRRSRIVERVRTYGAVTISELALDLGVSDMTIRRDADALAHTGEVVRLHGALRGPDSAISSTFEYTQRTTRSAEQKARIGAAAARDIDPHDTLVIDAGTTALQVAVSLPESFVGTIITHSIPVIGFAEQRPLVKAIVLGGEVYRPSRALVGSAGTTEAAGLRAATFFLGAAAVDARGVYASVDVERGLKEALMDISDRVVLVVDSSKLAASAPVRLCGWDRIDVIVTDDDPGAELLETLHRNAVECLIAAPQP</sequence>
<keyword evidence="1" id="KW-0805">Transcription regulation</keyword>
<dbReference type="GO" id="GO:0003677">
    <property type="term" value="F:DNA binding"/>
    <property type="evidence" value="ECO:0007669"/>
    <property type="project" value="UniProtKB-KW"/>
</dbReference>
<dbReference type="EMBL" id="JBHTEF010000001">
    <property type="protein sequence ID" value="MFC7581235.1"/>
    <property type="molecule type" value="Genomic_DNA"/>
</dbReference>
<comment type="caution">
    <text evidence="4">The sequence shown here is derived from an EMBL/GenBank/DDBJ whole genome shotgun (WGS) entry which is preliminary data.</text>
</comment>
<dbReference type="SMART" id="SM00420">
    <property type="entry name" value="HTH_DEOR"/>
    <property type="match status" value="1"/>
</dbReference>
<dbReference type="PANTHER" id="PTHR30363">
    <property type="entry name" value="HTH-TYPE TRANSCRIPTIONAL REGULATOR SRLR-RELATED"/>
    <property type="match status" value="1"/>
</dbReference>
<evidence type="ECO:0000256" key="2">
    <source>
        <dbReference type="ARBA" id="ARBA00023163"/>
    </source>
</evidence>
<dbReference type="InterPro" id="IPR036390">
    <property type="entry name" value="WH_DNA-bd_sf"/>
</dbReference>
<evidence type="ECO:0000256" key="1">
    <source>
        <dbReference type="ARBA" id="ARBA00023015"/>
    </source>
</evidence>
<keyword evidence="4" id="KW-0238">DNA-binding</keyword>
<dbReference type="Pfam" id="PF00455">
    <property type="entry name" value="DeoRC"/>
    <property type="match status" value="1"/>
</dbReference>
<protein>
    <submittedName>
        <fullName evidence="4">DeoR/GlpR family DNA-binding transcription regulator</fullName>
    </submittedName>
</protein>
<dbReference type="InterPro" id="IPR036388">
    <property type="entry name" value="WH-like_DNA-bd_sf"/>
</dbReference>
<organism evidence="4 5">
    <name type="scientific">Schaalia naturae</name>
    <dbReference type="NCBI Taxonomy" id="635203"/>
    <lineage>
        <taxon>Bacteria</taxon>
        <taxon>Bacillati</taxon>
        <taxon>Actinomycetota</taxon>
        <taxon>Actinomycetes</taxon>
        <taxon>Actinomycetales</taxon>
        <taxon>Actinomycetaceae</taxon>
        <taxon>Schaalia</taxon>
    </lineage>
</organism>
<gene>
    <name evidence="4" type="ORF">ACFQWG_08515</name>
</gene>
<dbReference type="InterPro" id="IPR037171">
    <property type="entry name" value="NagB/RpiA_transferase-like"/>
</dbReference>
<dbReference type="SUPFAM" id="SSF46785">
    <property type="entry name" value="Winged helix' DNA-binding domain"/>
    <property type="match status" value="1"/>
</dbReference>
<evidence type="ECO:0000313" key="4">
    <source>
        <dbReference type="EMBL" id="MFC7581235.1"/>
    </source>
</evidence>
<proteinExistence type="predicted"/>
<dbReference type="InterPro" id="IPR001034">
    <property type="entry name" value="DeoR_HTH"/>
</dbReference>
<dbReference type="Proteomes" id="UP001596527">
    <property type="component" value="Unassembled WGS sequence"/>
</dbReference>
<dbReference type="Gene3D" id="1.10.10.10">
    <property type="entry name" value="Winged helix-like DNA-binding domain superfamily/Winged helix DNA-binding domain"/>
    <property type="match status" value="1"/>
</dbReference>
<dbReference type="PROSITE" id="PS51000">
    <property type="entry name" value="HTH_DEOR_2"/>
    <property type="match status" value="1"/>
</dbReference>
<dbReference type="Pfam" id="PF08220">
    <property type="entry name" value="HTH_DeoR"/>
    <property type="match status" value="1"/>
</dbReference>
<evidence type="ECO:0000313" key="5">
    <source>
        <dbReference type="Proteomes" id="UP001596527"/>
    </source>
</evidence>
<evidence type="ECO:0000259" key="3">
    <source>
        <dbReference type="PROSITE" id="PS51000"/>
    </source>
</evidence>
<name>A0ABW2SMY5_9ACTO</name>
<keyword evidence="2" id="KW-0804">Transcription</keyword>